<dbReference type="Pfam" id="PF00665">
    <property type="entry name" value="rve"/>
    <property type="match status" value="1"/>
</dbReference>
<dbReference type="InterPro" id="IPR039537">
    <property type="entry name" value="Retrotran_Ty1/copia-like"/>
</dbReference>
<dbReference type="PROSITE" id="PS50994">
    <property type="entry name" value="INTEGRASE"/>
    <property type="match status" value="1"/>
</dbReference>
<dbReference type="GO" id="GO:0003676">
    <property type="term" value="F:nucleic acid binding"/>
    <property type="evidence" value="ECO:0007669"/>
    <property type="project" value="InterPro"/>
</dbReference>
<reference evidence="6 7" key="1">
    <citation type="journal article" date="2018" name="PLoS Genet.">
        <title>Population sequencing reveals clonal diversity and ancestral inbreeding in the grapevine cultivar Chardonnay.</title>
        <authorList>
            <person name="Roach M.J."/>
            <person name="Johnson D.L."/>
            <person name="Bohlmann J."/>
            <person name="van Vuuren H.J."/>
            <person name="Jones S.J."/>
            <person name="Pretorius I.S."/>
            <person name="Schmidt S.A."/>
            <person name="Borneman A.R."/>
        </authorList>
    </citation>
    <scope>NUCLEOTIDE SEQUENCE [LARGE SCALE GENOMIC DNA]</scope>
    <source>
        <strain evidence="7">cv. Chardonnay</strain>
        <tissue evidence="6">Leaf</tissue>
    </source>
</reference>
<feature type="compositionally biased region" description="Basic residues" evidence="4">
    <location>
        <begin position="208"/>
        <end position="219"/>
    </location>
</feature>
<dbReference type="Pfam" id="PF25597">
    <property type="entry name" value="SH3_retrovirus"/>
    <property type="match status" value="1"/>
</dbReference>
<dbReference type="PANTHER" id="PTHR42648:SF28">
    <property type="entry name" value="TRANSPOSON-ENCODED PROTEIN WITH RIBONUCLEASE H-LIKE AND RETROVIRUS ZINC FINGER-LIKE DOMAINS"/>
    <property type="match status" value="1"/>
</dbReference>
<evidence type="ECO:0000256" key="4">
    <source>
        <dbReference type="SAM" id="MobiDB-lite"/>
    </source>
</evidence>
<evidence type="ECO:0000256" key="1">
    <source>
        <dbReference type="ARBA" id="ARBA00022670"/>
    </source>
</evidence>
<dbReference type="EMBL" id="QGNW01001338">
    <property type="protein sequence ID" value="RVW44991.1"/>
    <property type="molecule type" value="Genomic_DNA"/>
</dbReference>
<dbReference type="PANTHER" id="PTHR42648">
    <property type="entry name" value="TRANSPOSASE, PUTATIVE-RELATED"/>
    <property type="match status" value="1"/>
</dbReference>
<dbReference type="InterPro" id="IPR057670">
    <property type="entry name" value="SH3_retrovirus"/>
</dbReference>
<dbReference type="InterPro" id="IPR054722">
    <property type="entry name" value="PolX-like_BBD"/>
</dbReference>
<dbReference type="GO" id="GO:0046872">
    <property type="term" value="F:metal ion binding"/>
    <property type="evidence" value="ECO:0007669"/>
    <property type="project" value="UniProtKB-KW"/>
</dbReference>
<proteinExistence type="predicted"/>
<comment type="caution">
    <text evidence="6">The sequence shown here is derived from an EMBL/GenBank/DDBJ whole genome shotgun (WGS) entry which is preliminary data.</text>
</comment>
<accession>A0A438EB12</accession>
<keyword evidence="1" id="KW-0645">Protease</keyword>
<feature type="region of interest" description="Disordered" evidence="4">
    <location>
        <begin position="193"/>
        <end position="224"/>
    </location>
</feature>
<evidence type="ECO:0000256" key="2">
    <source>
        <dbReference type="ARBA" id="ARBA00022723"/>
    </source>
</evidence>
<evidence type="ECO:0000256" key="3">
    <source>
        <dbReference type="ARBA" id="ARBA00022801"/>
    </source>
</evidence>
<dbReference type="AlphaFoldDB" id="A0A438EB12"/>
<feature type="region of interest" description="Disordered" evidence="4">
    <location>
        <begin position="802"/>
        <end position="823"/>
    </location>
</feature>
<dbReference type="GO" id="GO:0006508">
    <property type="term" value="P:proteolysis"/>
    <property type="evidence" value="ECO:0007669"/>
    <property type="project" value="UniProtKB-KW"/>
</dbReference>
<dbReference type="Pfam" id="PF14223">
    <property type="entry name" value="Retrotran_gag_2"/>
    <property type="match status" value="1"/>
</dbReference>
<dbReference type="Proteomes" id="UP000288805">
    <property type="component" value="Unassembled WGS sequence"/>
</dbReference>
<evidence type="ECO:0000313" key="6">
    <source>
        <dbReference type="EMBL" id="RVW44991.1"/>
    </source>
</evidence>
<organism evidence="6 7">
    <name type="scientific">Vitis vinifera</name>
    <name type="common">Grape</name>
    <dbReference type="NCBI Taxonomy" id="29760"/>
    <lineage>
        <taxon>Eukaryota</taxon>
        <taxon>Viridiplantae</taxon>
        <taxon>Streptophyta</taxon>
        <taxon>Embryophyta</taxon>
        <taxon>Tracheophyta</taxon>
        <taxon>Spermatophyta</taxon>
        <taxon>Magnoliopsida</taxon>
        <taxon>eudicotyledons</taxon>
        <taxon>Gunneridae</taxon>
        <taxon>Pentapetalae</taxon>
        <taxon>rosids</taxon>
        <taxon>Vitales</taxon>
        <taxon>Vitaceae</taxon>
        <taxon>Viteae</taxon>
        <taxon>Vitis</taxon>
    </lineage>
</organism>
<dbReference type="InterPro" id="IPR013103">
    <property type="entry name" value="RVT_2"/>
</dbReference>
<dbReference type="Pfam" id="PF22936">
    <property type="entry name" value="Pol_BBD"/>
    <property type="match status" value="1"/>
</dbReference>
<gene>
    <name evidence="6" type="primary">POLX_932</name>
    <name evidence="6" type="ORF">CK203_077977</name>
</gene>
<feature type="domain" description="Integrase catalytic" evidence="5">
    <location>
        <begin position="348"/>
        <end position="518"/>
    </location>
</feature>
<name>A0A438EB12_VITVI</name>
<dbReference type="SUPFAM" id="SSF53098">
    <property type="entry name" value="Ribonuclease H-like"/>
    <property type="match status" value="1"/>
</dbReference>
<evidence type="ECO:0000313" key="7">
    <source>
        <dbReference type="Proteomes" id="UP000288805"/>
    </source>
</evidence>
<dbReference type="GO" id="GO:0008233">
    <property type="term" value="F:peptidase activity"/>
    <property type="evidence" value="ECO:0007669"/>
    <property type="project" value="UniProtKB-KW"/>
</dbReference>
<dbReference type="Gene3D" id="3.30.420.10">
    <property type="entry name" value="Ribonuclease H-like superfamily/Ribonuclease H"/>
    <property type="match status" value="1"/>
</dbReference>
<keyword evidence="3" id="KW-0378">Hydrolase</keyword>
<dbReference type="CDD" id="cd09272">
    <property type="entry name" value="RNase_HI_RT_Ty1"/>
    <property type="match status" value="1"/>
</dbReference>
<evidence type="ECO:0000259" key="5">
    <source>
        <dbReference type="PROSITE" id="PS50994"/>
    </source>
</evidence>
<dbReference type="InterPro" id="IPR001584">
    <property type="entry name" value="Integrase_cat-core"/>
</dbReference>
<dbReference type="Pfam" id="PF07727">
    <property type="entry name" value="RVT_2"/>
    <property type="match status" value="1"/>
</dbReference>
<sequence>MAEEAGNASGIEKFDGTDFAYWRMQIEDYLYGRKLHLPLLGTKLESMKAEEWALLDRHVLEVIRLTLSRSVAHNVVKEKTTADLMKALSGMYEKPSANNKVHLMKKLFNLKMVENASVEQHLNEFNTITNQLSSVEIDFDDEIRALIVLASLPNSWEAMRMTVSNSTGKEKLKYNDIRDLILAEEIRRRDASETSGSGSALNLETRGRGHFKRQCKSPKKKNEDDYANAVTEENYVAGDFGKVYLADGSALDVVGLGDVRISLPNGSVWLLEKVRHIPDLRRNLISVGQLDDEGHAILFVGGTWKVTKEARVLARGKKSGTLCMTSCPRDTIAVADARKQKKVSLLKTSRTPKAEKLELVHTDLWGPSPVASLGGSRYYITFIDDSSRKVWVYFLKNKYDVFETFKKWKAMVEIETGLKVKCLRSDNGGEYIDGGFSEYCAAQGIRMEKTIPRTPQQNGVAERMNRTLNEHARSMRMHAGLPKTFWADVVSTAAYLINRGPSVPMEFRLPEEVWSGKEVKFSHLKVFGCISYVHIDSDARSKLDAKSKICFFIGYGDEKFGYRSSAVSDVTEIDQKKSKSSTPVVEVRRSSRNIRPPQRYSPVLNYLLLTDGGEPECYDEALQDENSSKWELAMKDEMDSLLGNQTWELIELPVGKKALHNKWGYRINNEHDGSKRYKARLVVKGFQQKEGIDYTEIFSPVVKVSTIRLVLGMVAAKNLHLEQLDVKTAFLHGSDIEKINNLKKQLSKQFAMKDLGAAKQILGMRIIRNKANGTLKLSQSEYVKKVLSRFNMNEAKPVSTPLGSHFKLSKEQSPKTEKERDHMSKVPYASAIGSLMYAMVCTRPDIAHVVGVVSRFMSRPRKQHWEAVKWILRYLKGSLDTCLCFTGASLKLQGYVDADFAGDIDSRKSTTRFVFTLGGTAISWTSNLQKIVTLSTTEAEYVAATEAGKEMIWLHGFLDELDMLTKGVTIEKLKLCAASIGLIA</sequence>
<feature type="compositionally biased region" description="Basic and acidic residues" evidence="4">
    <location>
        <begin position="808"/>
        <end position="823"/>
    </location>
</feature>
<protein>
    <submittedName>
        <fullName evidence="6">Retrovirus-related Pol polyprotein from transposon TNT 1-94</fullName>
    </submittedName>
</protein>
<keyword evidence="2" id="KW-0479">Metal-binding</keyword>
<dbReference type="InterPro" id="IPR036397">
    <property type="entry name" value="RNaseH_sf"/>
</dbReference>
<dbReference type="GO" id="GO:0015074">
    <property type="term" value="P:DNA integration"/>
    <property type="evidence" value="ECO:0007669"/>
    <property type="project" value="InterPro"/>
</dbReference>
<feature type="compositionally biased region" description="Polar residues" evidence="4">
    <location>
        <begin position="193"/>
        <end position="202"/>
    </location>
</feature>
<dbReference type="InterPro" id="IPR012337">
    <property type="entry name" value="RNaseH-like_sf"/>
</dbReference>